<evidence type="ECO:0000313" key="4">
    <source>
        <dbReference type="EMBL" id="GAQ10046.1"/>
    </source>
</evidence>
<proteinExistence type="inferred from homology"/>
<dbReference type="Gene3D" id="3.40.50.720">
    <property type="entry name" value="NAD(P)-binding Rossmann-like Domain"/>
    <property type="match status" value="1"/>
</dbReference>
<protein>
    <submittedName>
        <fullName evidence="4">Uncharacterized oxidoreductase C513.07</fullName>
    </submittedName>
</protein>
<feature type="domain" description="NAD-dependent epimerase/dehydratase" evidence="3">
    <location>
        <begin position="4"/>
        <end position="247"/>
    </location>
</feature>
<dbReference type="PANTHER" id="PTHR10366:SF812">
    <property type="entry name" value="VPS9 DOMAIN-CONTAINING PROTEIN"/>
    <property type="match status" value="1"/>
</dbReference>
<dbReference type="InterPro" id="IPR050425">
    <property type="entry name" value="NAD(P)_dehydrat-like"/>
</dbReference>
<organism evidence="4 5">
    <name type="scientific">Aspergillus lentulus</name>
    <dbReference type="NCBI Taxonomy" id="293939"/>
    <lineage>
        <taxon>Eukaryota</taxon>
        <taxon>Fungi</taxon>
        <taxon>Dikarya</taxon>
        <taxon>Ascomycota</taxon>
        <taxon>Pezizomycotina</taxon>
        <taxon>Eurotiomycetes</taxon>
        <taxon>Eurotiomycetidae</taxon>
        <taxon>Eurotiales</taxon>
        <taxon>Aspergillaceae</taxon>
        <taxon>Aspergillus</taxon>
        <taxon>Aspergillus subgen. Fumigati</taxon>
    </lineage>
</organism>
<dbReference type="Pfam" id="PF01370">
    <property type="entry name" value="Epimerase"/>
    <property type="match status" value="1"/>
</dbReference>
<name>A0AAN4PTE9_ASPLE</name>
<dbReference type="AlphaFoldDB" id="A0AAN4PTE9"/>
<keyword evidence="1" id="KW-0560">Oxidoreductase</keyword>
<evidence type="ECO:0000256" key="1">
    <source>
        <dbReference type="ARBA" id="ARBA00023002"/>
    </source>
</evidence>
<gene>
    <name evidence="4" type="ORF">ALT_7367</name>
</gene>
<dbReference type="PANTHER" id="PTHR10366">
    <property type="entry name" value="NAD DEPENDENT EPIMERASE/DEHYDRATASE"/>
    <property type="match status" value="1"/>
</dbReference>
<evidence type="ECO:0000256" key="2">
    <source>
        <dbReference type="ARBA" id="ARBA00023445"/>
    </source>
</evidence>
<dbReference type="Proteomes" id="UP000051487">
    <property type="component" value="Unassembled WGS sequence"/>
</dbReference>
<sequence>MSLVLITGATGFIGSQVALHVLDAGYRVRLVIRRPEQADKLRRVLAHDEQIEFSIVPDITVSGAFDSSLQDVQFIMHIASPIPSGGSADLLTPAVRGTLSILESAAKFPSVKKVVITASVLSLVPLGGFGSLDVVRETNAIDYTVDPEKVPSLDPMDQYHASKLASYKATIHYVDAQRPLFDVVTLHPVLVFGRSLIQDNAADLGGSNGILFQTLVSEQPEQPLMSQYLGVHVLDVADAHVKALDEKITGFESYLLAAERRTWAEVETFVKKELPEFPLGWKNVQETAKSYTVDAGKARRELGMEFKGMERQVGDLVRQQMELRGKGV</sequence>
<evidence type="ECO:0000313" key="5">
    <source>
        <dbReference type="Proteomes" id="UP000051487"/>
    </source>
</evidence>
<dbReference type="InterPro" id="IPR036291">
    <property type="entry name" value="NAD(P)-bd_dom_sf"/>
</dbReference>
<comment type="similarity">
    <text evidence="2">Belongs to the NAD(P)-dependent epimerase/dehydratase family. Dihydroflavonol-4-reductase subfamily.</text>
</comment>
<accession>A0AAN4PTE9</accession>
<dbReference type="InterPro" id="IPR001509">
    <property type="entry name" value="Epimerase_deHydtase"/>
</dbReference>
<dbReference type="GO" id="GO:0016616">
    <property type="term" value="F:oxidoreductase activity, acting on the CH-OH group of donors, NAD or NADP as acceptor"/>
    <property type="evidence" value="ECO:0007669"/>
    <property type="project" value="TreeGrafter"/>
</dbReference>
<dbReference type="SUPFAM" id="SSF51735">
    <property type="entry name" value="NAD(P)-binding Rossmann-fold domains"/>
    <property type="match status" value="1"/>
</dbReference>
<dbReference type="EMBL" id="BCLY01000013">
    <property type="protein sequence ID" value="GAQ10046.1"/>
    <property type="molecule type" value="Genomic_DNA"/>
</dbReference>
<evidence type="ECO:0000259" key="3">
    <source>
        <dbReference type="Pfam" id="PF01370"/>
    </source>
</evidence>
<comment type="caution">
    <text evidence="4">The sequence shown here is derived from an EMBL/GenBank/DDBJ whole genome shotgun (WGS) entry which is preliminary data.</text>
</comment>
<reference evidence="4 5" key="1">
    <citation type="submission" date="2015-11" db="EMBL/GenBank/DDBJ databases">
        <title>Aspergillus lentulus strain IFM 54703T.</title>
        <authorList>
            <person name="Kusuya Y."/>
            <person name="Sakai K."/>
            <person name="Kamei K."/>
            <person name="Takahashi H."/>
            <person name="Yaguchi T."/>
        </authorList>
    </citation>
    <scope>NUCLEOTIDE SEQUENCE [LARGE SCALE GENOMIC DNA]</scope>
    <source>
        <strain evidence="4 5">IFM 54703</strain>
    </source>
</reference>